<evidence type="ECO:0000256" key="2">
    <source>
        <dbReference type="ARBA" id="ARBA00022473"/>
    </source>
</evidence>
<evidence type="ECO:0000256" key="1">
    <source>
        <dbReference type="ARBA" id="ARBA00004123"/>
    </source>
</evidence>
<evidence type="ECO:0000313" key="9">
    <source>
        <dbReference type="Proteomes" id="UP000596661"/>
    </source>
</evidence>
<comment type="subcellular location">
    <subcellularLocation>
        <location evidence="1">Nucleus</location>
    </subcellularLocation>
</comment>
<sequence length="381" mass="42477">MARLLLQNHANFKLSGAPVRFMFYKVGMWIDFSREIVASLCSCFLDRTSAIDMVIEGSNYHFDFLGMLQIHLGAGNQRSIAWIDEQVSSSYRHGVMPKRHCIKDSKLENPRWPNTKLLREEENAYTIVRSIFLRGIRKIHPGAIIATIHQCSRMRPLEKAHREIFSKQIEITKAARGTSNMVYAWFGGSAQAIAGVLAHGFSVAGKLSGSDANAAGVRLSPLANPFRSAMQSKADDNGEKHMILCRVILGNVEKVEASSQQYYPSSSEFDTGADDPTNPNWYVVWSTNISRHILPDCVVSFKSSANKQADLGGFALTKYTFAELFSKIKCSLPPVKVQECITLYNSLKDGKISKDIFIKQFRLVAGEKVLLSAIREICGSE</sequence>
<dbReference type="Gramene" id="evm.model.01.1797">
    <property type="protein sequence ID" value="cds.evm.model.01.1797"/>
    <property type="gene ID" value="evm.TU.01.1797"/>
</dbReference>
<dbReference type="PANTHER" id="PTHR32263:SF19">
    <property type="entry name" value="OS03G0230300 PROTEIN"/>
    <property type="match status" value="1"/>
</dbReference>
<accession>A0A803NII9</accession>
<dbReference type="OMA" id="MCEIDEN"/>
<dbReference type="SUPFAM" id="SSF56399">
    <property type="entry name" value="ADP-ribosylation"/>
    <property type="match status" value="1"/>
</dbReference>
<feature type="domain" description="RST" evidence="7">
    <location>
        <begin position="312"/>
        <end position="381"/>
    </location>
</feature>
<dbReference type="Proteomes" id="UP000596661">
    <property type="component" value="Chromosome 1"/>
</dbReference>
<reference evidence="8" key="2">
    <citation type="submission" date="2021-03" db="UniProtKB">
        <authorList>
            <consortium name="EnsemblPlants"/>
        </authorList>
    </citation>
    <scope>IDENTIFICATION</scope>
</reference>
<keyword evidence="2" id="KW-0217">Developmental protein</keyword>
<keyword evidence="9" id="KW-1185">Reference proteome</keyword>
<dbReference type="EMBL" id="UZAU01000048">
    <property type="status" value="NOT_ANNOTATED_CDS"/>
    <property type="molecule type" value="Genomic_DNA"/>
</dbReference>
<dbReference type="InterPro" id="IPR037197">
    <property type="entry name" value="WWE_dom_sf"/>
</dbReference>
<organism evidence="8 9">
    <name type="scientific">Cannabis sativa</name>
    <name type="common">Hemp</name>
    <name type="synonym">Marijuana</name>
    <dbReference type="NCBI Taxonomy" id="3483"/>
    <lineage>
        <taxon>Eukaryota</taxon>
        <taxon>Viridiplantae</taxon>
        <taxon>Streptophyta</taxon>
        <taxon>Embryophyta</taxon>
        <taxon>Tracheophyta</taxon>
        <taxon>Spermatophyta</taxon>
        <taxon>Magnoliopsida</taxon>
        <taxon>eudicotyledons</taxon>
        <taxon>Gunneridae</taxon>
        <taxon>Pentapetalae</taxon>
        <taxon>rosids</taxon>
        <taxon>fabids</taxon>
        <taxon>Rosales</taxon>
        <taxon>Cannabaceae</taxon>
        <taxon>Cannabis</taxon>
    </lineage>
</organism>
<dbReference type="GO" id="GO:0003950">
    <property type="term" value="F:NAD+ poly-ADP-ribosyltransferase activity"/>
    <property type="evidence" value="ECO:0007669"/>
    <property type="project" value="InterPro"/>
</dbReference>
<dbReference type="InterPro" id="IPR012317">
    <property type="entry name" value="Poly(ADP-ribose)pol_cat_dom"/>
</dbReference>
<keyword evidence="4" id="KW-0539">Nucleus</keyword>
<dbReference type="GO" id="GO:0005634">
    <property type="term" value="C:nucleus"/>
    <property type="evidence" value="ECO:0007669"/>
    <property type="project" value="UniProtKB-SubCell"/>
</dbReference>
<dbReference type="InterPro" id="IPR022003">
    <property type="entry name" value="RST"/>
</dbReference>
<evidence type="ECO:0000256" key="4">
    <source>
        <dbReference type="ARBA" id="ARBA00023242"/>
    </source>
</evidence>
<evidence type="ECO:0000313" key="8">
    <source>
        <dbReference type="EnsemblPlants" id="cds.evm.model.01.1797"/>
    </source>
</evidence>
<dbReference type="EnsemblPlants" id="evm.model.01.1797">
    <property type="protein sequence ID" value="cds.evm.model.01.1797"/>
    <property type="gene ID" value="evm.TU.01.1797"/>
</dbReference>
<evidence type="ECO:0000259" key="5">
    <source>
        <dbReference type="PROSITE" id="PS50918"/>
    </source>
</evidence>
<feature type="domain" description="WWE" evidence="5">
    <location>
        <begin position="7"/>
        <end position="82"/>
    </location>
</feature>
<evidence type="ECO:0000259" key="6">
    <source>
        <dbReference type="PROSITE" id="PS51059"/>
    </source>
</evidence>
<dbReference type="PANTHER" id="PTHR32263">
    <property type="entry name" value="INACTIVE POLY [ADP-RIBOSE] POLYMERASE SRO4-RELATED"/>
    <property type="match status" value="1"/>
</dbReference>
<dbReference type="PROSITE" id="PS51059">
    <property type="entry name" value="PARP_CATALYTIC"/>
    <property type="match status" value="1"/>
</dbReference>
<dbReference type="Gene3D" id="3.90.228.10">
    <property type="match status" value="1"/>
</dbReference>
<dbReference type="InterPro" id="IPR004170">
    <property type="entry name" value="WWE_dom"/>
</dbReference>
<evidence type="ECO:0000259" key="7">
    <source>
        <dbReference type="PROSITE" id="PS51879"/>
    </source>
</evidence>
<dbReference type="Pfam" id="PF23467">
    <property type="entry name" value="WWE_5"/>
    <property type="match status" value="1"/>
</dbReference>
<keyword evidence="3" id="KW-0346">Stress response</keyword>
<proteinExistence type="predicted"/>
<evidence type="ECO:0008006" key="10">
    <source>
        <dbReference type="Google" id="ProtNLM"/>
    </source>
</evidence>
<name>A0A803NII9_CANSA</name>
<dbReference type="AlphaFoldDB" id="A0A803NII9"/>
<protein>
    <recommendedName>
        <fullName evidence="10">Poly [ADP-ribose] polymerase</fullName>
    </recommendedName>
</protein>
<dbReference type="InterPro" id="IPR057823">
    <property type="entry name" value="WWE_RCD1"/>
</dbReference>
<reference evidence="8" key="1">
    <citation type="submission" date="2018-11" db="EMBL/GenBank/DDBJ databases">
        <authorList>
            <person name="Grassa J C."/>
        </authorList>
    </citation>
    <scope>NUCLEOTIDE SEQUENCE [LARGE SCALE GENOMIC DNA]</scope>
</reference>
<evidence type="ECO:0000256" key="3">
    <source>
        <dbReference type="ARBA" id="ARBA00023016"/>
    </source>
</evidence>
<dbReference type="PROSITE" id="PS50918">
    <property type="entry name" value="WWE"/>
    <property type="match status" value="1"/>
</dbReference>
<dbReference type="PROSITE" id="PS51879">
    <property type="entry name" value="RST"/>
    <property type="match status" value="1"/>
</dbReference>
<dbReference type="InterPro" id="IPR044964">
    <property type="entry name" value="RCD1/SRO1-5"/>
</dbReference>
<feature type="domain" description="PARP catalytic" evidence="6">
    <location>
        <begin position="101"/>
        <end position="323"/>
    </location>
</feature>
<dbReference type="Pfam" id="PF12174">
    <property type="entry name" value="RST"/>
    <property type="match status" value="1"/>
</dbReference>
<dbReference type="SUPFAM" id="SSF117839">
    <property type="entry name" value="WWE domain"/>
    <property type="match status" value="1"/>
</dbReference>